<keyword evidence="11" id="KW-1185">Reference proteome</keyword>
<keyword evidence="6 8" id="KW-0472">Membrane</keyword>
<evidence type="ECO:0000256" key="4">
    <source>
        <dbReference type="ARBA" id="ARBA00022692"/>
    </source>
</evidence>
<dbReference type="GO" id="GO:0022857">
    <property type="term" value="F:transmembrane transporter activity"/>
    <property type="evidence" value="ECO:0007669"/>
    <property type="project" value="InterPro"/>
</dbReference>
<feature type="transmembrane region" description="Helical" evidence="8">
    <location>
        <begin position="358"/>
        <end position="377"/>
    </location>
</feature>
<gene>
    <name evidence="10" type="ORF">EW145_g3933</name>
</gene>
<dbReference type="SUPFAM" id="SSF103473">
    <property type="entry name" value="MFS general substrate transporter"/>
    <property type="match status" value="1"/>
</dbReference>
<feature type="transmembrane region" description="Helical" evidence="8">
    <location>
        <begin position="152"/>
        <end position="169"/>
    </location>
</feature>
<dbReference type="InterPro" id="IPR036259">
    <property type="entry name" value="MFS_trans_sf"/>
</dbReference>
<dbReference type="InterPro" id="IPR051788">
    <property type="entry name" value="MFS_Transporter"/>
</dbReference>
<dbReference type="PANTHER" id="PTHR23514:SF3">
    <property type="entry name" value="BYPASS OF STOP CODON PROTEIN 6"/>
    <property type="match status" value="1"/>
</dbReference>
<dbReference type="EMBL" id="SGPK01000183">
    <property type="protein sequence ID" value="THH06656.1"/>
    <property type="molecule type" value="Genomic_DNA"/>
</dbReference>
<feature type="transmembrane region" description="Helical" evidence="8">
    <location>
        <begin position="295"/>
        <end position="318"/>
    </location>
</feature>
<feature type="transmembrane region" description="Helical" evidence="8">
    <location>
        <begin position="450"/>
        <end position="469"/>
    </location>
</feature>
<keyword evidence="5 8" id="KW-1133">Transmembrane helix</keyword>
<evidence type="ECO:0000256" key="2">
    <source>
        <dbReference type="ARBA" id="ARBA00008335"/>
    </source>
</evidence>
<proteinExistence type="inferred from homology"/>
<dbReference type="AlphaFoldDB" id="A0A4S4L5A6"/>
<protein>
    <recommendedName>
        <fullName evidence="9">Major facilitator superfamily (MFS) profile domain-containing protein</fullName>
    </recommendedName>
</protein>
<dbReference type="InterPro" id="IPR020846">
    <property type="entry name" value="MFS_dom"/>
</dbReference>
<comment type="subcellular location">
    <subcellularLocation>
        <location evidence="1">Endomembrane system</location>
        <topology evidence="1">Multi-pass membrane protein</topology>
    </subcellularLocation>
</comment>
<feature type="transmembrane region" description="Helical" evidence="8">
    <location>
        <begin position="383"/>
        <end position="404"/>
    </location>
</feature>
<feature type="region of interest" description="Disordered" evidence="7">
    <location>
        <begin position="1"/>
        <end position="32"/>
    </location>
</feature>
<name>A0A4S4L5A6_9AGAM</name>
<dbReference type="PROSITE" id="PS50850">
    <property type="entry name" value="MFS"/>
    <property type="match status" value="1"/>
</dbReference>
<dbReference type="PANTHER" id="PTHR23514">
    <property type="entry name" value="BYPASS OF STOP CODON PROTEIN 6"/>
    <property type="match status" value="1"/>
</dbReference>
<feature type="transmembrane region" description="Helical" evidence="8">
    <location>
        <begin position="118"/>
        <end position="140"/>
    </location>
</feature>
<evidence type="ECO:0000313" key="11">
    <source>
        <dbReference type="Proteomes" id="UP000308199"/>
    </source>
</evidence>
<dbReference type="OrthoDB" id="413079at2759"/>
<feature type="transmembrane region" description="Helical" evidence="8">
    <location>
        <begin position="416"/>
        <end position="438"/>
    </location>
</feature>
<evidence type="ECO:0000256" key="1">
    <source>
        <dbReference type="ARBA" id="ARBA00004127"/>
    </source>
</evidence>
<dbReference type="Proteomes" id="UP000308199">
    <property type="component" value="Unassembled WGS sequence"/>
</dbReference>
<evidence type="ECO:0000256" key="7">
    <source>
        <dbReference type="SAM" id="MobiDB-lite"/>
    </source>
</evidence>
<evidence type="ECO:0000256" key="3">
    <source>
        <dbReference type="ARBA" id="ARBA00022448"/>
    </source>
</evidence>
<feature type="transmembrane region" description="Helical" evidence="8">
    <location>
        <begin position="81"/>
        <end position="98"/>
    </location>
</feature>
<feature type="transmembrane region" description="Helical" evidence="8">
    <location>
        <begin position="330"/>
        <end position="349"/>
    </location>
</feature>
<comment type="caution">
    <text evidence="10">The sequence shown here is derived from an EMBL/GenBank/DDBJ whole genome shotgun (WGS) entry which is preliminary data.</text>
</comment>
<dbReference type="InterPro" id="IPR011701">
    <property type="entry name" value="MFS"/>
</dbReference>
<reference evidence="10 11" key="1">
    <citation type="submission" date="2019-02" db="EMBL/GenBank/DDBJ databases">
        <title>Genome sequencing of the rare red list fungi Phellinidium pouzarii.</title>
        <authorList>
            <person name="Buettner E."/>
            <person name="Kellner H."/>
        </authorList>
    </citation>
    <scope>NUCLEOTIDE SEQUENCE [LARGE SCALE GENOMIC DNA]</scope>
    <source>
        <strain evidence="10 11">DSM 108285</strain>
    </source>
</reference>
<sequence>MSGQLESVSELESTGKPDVDSDSVVPASRMGYSVPATPDVEHEAYELTEMPVLPAGSVTSAISIADPPNLSAADIKKMRRAEYIGFCSLLWSMLMEGWNDGTNGPLLPIVQNHYHIGFTVVSMIFISNCIGFVIGAVANVRMTQKLGFGRTIVIGAVTQAIAYCIQAAAPPFPAYAVAPLFSGFGIALQNAASMVYVVHLDHNSSTKMGILQASYGIGALVSPLSATKFASMQHWSFHFLASLGGSIINVISLTLVFRFQHLDAILRKAGQTVREQSNFQGNLYGQIFKLKVVHLLALFALAYVGAEVTLGGWIVTFVVDERHGGSSSGYLTSGFFAGLTVGRISLLWFNKLVGERRVIWLYISLCIALEITVWLIPSLIGNAIAVAFIGLFLGPVYPIVMNIAGRLVPHWLMSGAVGWIGGLGQMGSALLPFITGALSSKFGVMSLQPFIVSVLCVMLGLWAAVPADIRRSD</sequence>
<dbReference type="Gene3D" id="1.20.1250.20">
    <property type="entry name" value="MFS general substrate transporter like domains"/>
    <property type="match status" value="2"/>
</dbReference>
<feature type="compositionally biased region" description="Polar residues" evidence="7">
    <location>
        <begin position="1"/>
        <end position="12"/>
    </location>
</feature>
<keyword evidence="4 8" id="KW-0812">Transmembrane</keyword>
<dbReference type="FunFam" id="1.20.1250.20:FF:000286">
    <property type="entry name" value="MFS efflux transporter"/>
    <property type="match status" value="1"/>
</dbReference>
<feature type="transmembrane region" description="Helical" evidence="8">
    <location>
        <begin position="175"/>
        <end position="198"/>
    </location>
</feature>
<accession>A0A4S4L5A6</accession>
<feature type="transmembrane region" description="Helical" evidence="8">
    <location>
        <begin position="235"/>
        <end position="257"/>
    </location>
</feature>
<evidence type="ECO:0000259" key="9">
    <source>
        <dbReference type="PROSITE" id="PS50850"/>
    </source>
</evidence>
<comment type="similarity">
    <text evidence="2">Belongs to the major facilitator superfamily.</text>
</comment>
<feature type="transmembrane region" description="Helical" evidence="8">
    <location>
        <begin position="210"/>
        <end position="229"/>
    </location>
</feature>
<keyword evidence="3" id="KW-0813">Transport</keyword>
<evidence type="ECO:0000313" key="10">
    <source>
        <dbReference type="EMBL" id="THH06656.1"/>
    </source>
</evidence>
<dbReference type="GO" id="GO:0016020">
    <property type="term" value="C:membrane"/>
    <property type="evidence" value="ECO:0007669"/>
    <property type="project" value="TreeGrafter"/>
</dbReference>
<evidence type="ECO:0000256" key="5">
    <source>
        <dbReference type="ARBA" id="ARBA00022989"/>
    </source>
</evidence>
<organism evidence="10 11">
    <name type="scientific">Phellinidium pouzarii</name>
    <dbReference type="NCBI Taxonomy" id="167371"/>
    <lineage>
        <taxon>Eukaryota</taxon>
        <taxon>Fungi</taxon>
        <taxon>Dikarya</taxon>
        <taxon>Basidiomycota</taxon>
        <taxon>Agaricomycotina</taxon>
        <taxon>Agaricomycetes</taxon>
        <taxon>Hymenochaetales</taxon>
        <taxon>Hymenochaetaceae</taxon>
        <taxon>Phellinidium</taxon>
    </lineage>
</organism>
<dbReference type="Pfam" id="PF07690">
    <property type="entry name" value="MFS_1"/>
    <property type="match status" value="1"/>
</dbReference>
<dbReference type="GO" id="GO:0012505">
    <property type="term" value="C:endomembrane system"/>
    <property type="evidence" value="ECO:0007669"/>
    <property type="project" value="UniProtKB-SubCell"/>
</dbReference>
<evidence type="ECO:0000256" key="6">
    <source>
        <dbReference type="ARBA" id="ARBA00023136"/>
    </source>
</evidence>
<evidence type="ECO:0000256" key="8">
    <source>
        <dbReference type="SAM" id="Phobius"/>
    </source>
</evidence>
<feature type="domain" description="Major facilitator superfamily (MFS) profile" evidence="9">
    <location>
        <begin position="85"/>
        <end position="472"/>
    </location>
</feature>